<comment type="caution">
    <text evidence="3">The sequence shown here is derived from an EMBL/GenBank/DDBJ whole genome shotgun (WGS) entry which is preliminary data.</text>
</comment>
<dbReference type="PANTHER" id="PTHR12784:SF6">
    <property type="entry name" value="NEURON NAVIGATOR 2"/>
    <property type="match status" value="1"/>
</dbReference>
<name>A0A498LZ93_LABRO</name>
<dbReference type="PANTHER" id="PTHR12784">
    <property type="entry name" value="STEERIN"/>
    <property type="match status" value="1"/>
</dbReference>
<accession>A0A498LZ93</accession>
<keyword evidence="4" id="KW-1185">Reference proteome</keyword>
<dbReference type="Proteomes" id="UP000290572">
    <property type="component" value="Unassembled WGS sequence"/>
</dbReference>
<gene>
    <name evidence="3" type="ORF">ROHU_030471</name>
</gene>
<dbReference type="Gene3D" id="1.10.418.10">
    <property type="entry name" value="Calponin-like domain"/>
    <property type="match status" value="1"/>
</dbReference>
<protein>
    <submittedName>
        <fullName evidence="3">Neuron navigator 2</fullName>
    </submittedName>
</protein>
<evidence type="ECO:0000313" key="3">
    <source>
        <dbReference type="EMBL" id="RXN10715.1"/>
    </source>
</evidence>
<dbReference type="Pfam" id="PF00307">
    <property type="entry name" value="CH"/>
    <property type="match status" value="1"/>
</dbReference>
<organism evidence="3 4">
    <name type="scientific">Labeo rohita</name>
    <name type="common">Indian major carp</name>
    <name type="synonym">Cyprinus rohita</name>
    <dbReference type="NCBI Taxonomy" id="84645"/>
    <lineage>
        <taxon>Eukaryota</taxon>
        <taxon>Metazoa</taxon>
        <taxon>Chordata</taxon>
        <taxon>Craniata</taxon>
        <taxon>Vertebrata</taxon>
        <taxon>Euteleostomi</taxon>
        <taxon>Actinopterygii</taxon>
        <taxon>Neopterygii</taxon>
        <taxon>Teleostei</taxon>
        <taxon>Ostariophysi</taxon>
        <taxon>Cypriniformes</taxon>
        <taxon>Cyprinidae</taxon>
        <taxon>Labeoninae</taxon>
        <taxon>Labeonini</taxon>
        <taxon>Labeo</taxon>
    </lineage>
</organism>
<evidence type="ECO:0000313" key="4">
    <source>
        <dbReference type="Proteomes" id="UP000290572"/>
    </source>
</evidence>
<dbReference type="AlphaFoldDB" id="A0A498LZ93"/>
<dbReference type="GO" id="GO:0022008">
    <property type="term" value="P:neurogenesis"/>
    <property type="evidence" value="ECO:0007669"/>
    <property type="project" value="InterPro"/>
</dbReference>
<proteinExistence type="predicted"/>
<reference evidence="3 4" key="1">
    <citation type="submission" date="2018-03" db="EMBL/GenBank/DDBJ databases">
        <title>Draft genome sequence of Rohu Carp (Labeo rohita).</title>
        <authorList>
            <person name="Das P."/>
            <person name="Kushwaha B."/>
            <person name="Joshi C.G."/>
            <person name="Kumar D."/>
            <person name="Nagpure N.S."/>
            <person name="Sahoo L."/>
            <person name="Das S.P."/>
            <person name="Bit A."/>
            <person name="Patnaik S."/>
            <person name="Meher P.K."/>
            <person name="Jayasankar P."/>
            <person name="Koringa P.G."/>
            <person name="Patel N.V."/>
            <person name="Hinsu A.T."/>
            <person name="Kumar R."/>
            <person name="Pandey M."/>
            <person name="Agarwal S."/>
            <person name="Srivastava S."/>
            <person name="Singh M."/>
            <person name="Iquebal M.A."/>
            <person name="Jaiswal S."/>
            <person name="Angadi U.B."/>
            <person name="Kumar N."/>
            <person name="Raza M."/>
            <person name="Shah T.M."/>
            <person name="Rai A."/>
            <person name="Jena J.K."/>
        </authorList>
    </citation>
    <scope>NUCLEOTIDE SEQUENCE [LARGE SCALE GENOMIC DNA]</scope>
    <source>
        <strain evidence="3">DASCIFA01</strain>
        <tissue evidence="3">Testis</tissue>
    </source>
</reference>
<dbReference type="EMBL" id="QBIY01013177">
    <property type="protein sequence ID" value="RXN10715.1"/>
    <property type="molecule type" value="Genomic_DNA"/>
</dbReference>
<evidence type="ECO:0000256" key="1">
    <source>
        <dbReference type="SAM" id="MobiDB-lite"/>
    </source>
</evidence>
<dbReference type="InterPro" id="IPR036872">
    <property type="entry name" value="CH_dom_sf"/>
</dbReference>
<dbReference type="SUPFAM" id="SSF47576">
    <property type="entry name" value="Calponin-homology domain, CH-domain"/>
    <property type="match status" value="1"/>
</dbReference>
<dbReference type="STRING" id="84645.A0A498LZ93"/>
<evidence type="ECO:0000259" key="2">
    <source>
        <dbReference type="PROSITE" id="PS50021"/>
    </source>
</evidence>
<feature type="region of interest" description="Disordered" evidence="1">
    <location>
        <begin position="177"/>
        <end position="196"/>
    </location>
</feature>
<sequence>MALNMRMYIPERRRSRSSCDHYKSIYTDWANHYLAKSGHKRLIKDLQQDVSDGVLLAEIIQVIANEKIEDINGCPKSRSQMSEINIPNPEYFKGVLQSVGMPVRDLRSPCEENADQLTNPPGSNRNMWPSFSRTVWSIKGATKAKCLRPPGPWDWRDAGNEGFCEADEDLGKRWLERDSSVQEVERNGENNRHGAS</sequence>
<dbReference type="InterPro" id="IPR001715">
    <property type="entry name" value="CH_dom"/>
</dbReference>
<dbReference type="InterPro" id="IPR039041">
    <property type="entry name" value="Nav/unc-53"/>
</dbReference>
<feature type="domain" description="Calponin-homology (CH)" evidence="2">
    <location>
        <begin position="20"/>
        <end position="143"/>
    </location>
</feature>
<dbReference type="PROSITE" id="PS50021">
    <property type="entry name" value="CH"/>
    <property type="match status" value="1"/>
</dbReference>